<gene>
    <name evidence="6" type="ORF">C2L64_29405</name>
</gene>
<dbReference type="InterPro" id="IPR009057">
    <property type="entry name" value="Homeodomain-like_sf"/>
</dbReference>
<dbReference type="GO" id="GO:0003677">
    <property type="term" value="F:DNA binding"/>
    <property type="evidence" value="ECO:0007669"/>
    <property type="project" value="UniProtKB-UniRule"/>
</dbReference>
<dbReference type="PROSITE" id="PS50977">
    <property type="entry name" value="HTH_TETR_2"/>
    <property type="match status" value="1"/>
</dbReference>
<name>A0AAN1JEB5_9BURK</name>
<sequence>MRVATHPCFTRDSRYCVPLCAEFIINPLPCSSNKGHVSPKPSIAKNADYHHGNLRNALIEAGRSALMEVSAQDLSLRYLARMVGVSEAAPSRHFAGIDELLATIAASGYRDLAALRVAIRDSEDTALAKAYRMMRVYIEFAQHHNGLFSLMIGPRIAAHQAYPELAEESNRSFGLFSETIEALAIESGWAQSDLKLVTHAAWSMEHGLATLILSNRAPRADTKVAIPKLIDFVVMTLLSAIMAGPDHLQSVIQQCELVQKPVATRTARKRAKA</sequence>
<proteinExistence type="predicted"/>
<feature type="domain" description="HTH tetR-type" evidence="5">
    <location>
        <begin position="52"/>
        <end position="112"/>
    </location>
</feature>
<dbReference type="Pfam" id="PF13305">
    <property type="entry name" value="TetR_C_33"/>
    <property type="match status" value="1"/>
</dbReference>
<feature type="DNA-binding region" description="H-T-H motif" evidence="4">
    <location>
        <begin position="75"/>
        <end position="94"/>
    </location>
</feature>
<evidence type="ECO:0000256" key="4">
    <source>
        <dbReference type="PROSITE-ProRule" id="PRU00335"/>
    </source>
</evidence>
<dbReference type="InterPro" id="IPR025996">
    <property type="entry name" value="MT1864/Rv1816-like_C"/>
</dbReference>
<dbReference type="SUPFAM" id="SSF48498">
    <property type="entry name" value="Tetracyclin repressor-like, C-terminal domain"/>
    <property type="match status" value="1"/>
</dbReference>
<evidence type="ECO:0000313" key="7">
    <source>
        <dbReference type="Proteomes" id="UP000236649"/>
    </source>
</evidence>
<evidence type="ECO:0000259" key="5">
    <source>
        <dbReference type="PROSITE" id="PS50977"/>
    </source>
</evidence>
<dbReference type="SUPFAM" id="SSF46689">
    <property type="entry name" value="Homeodomain-like"/>
    <property type="match status" value="1"/>
</dbReference>
<keyword evidence="1" id="KW-0805">Transcription regulation</keyword>
<dbReference type="Proteomes" id="UP000236649">
    <property type="component" value="Chromosome 2"/>
</dbReference>
<evidence type="ECO:0000256" key="2">
    <source>
        <dbReference type="ARBA" id="ARBA00023125"/>
    </source>
</evidence>
<organism evidence="6 7">
    <name type="scientific">Paraburkholderia hospita</name>
    <dbReference type="NCBI Taxonomy" id="169430"/>
    <lineage>
        <taxon>Bacteria</taxon>
        <taxon>Pseudomonadati</taxon>
        <taxon>Pseudomonadota</taxon>
        <taxon>Betaproteobacteria</taxon>
        <taxon>Burkholderiales</taxon>
        <taxon>Burkholderiaceae</taxon>
        <taxon>Paraburkholderia</taxon>
    </lineage>
</organism>
<dbReference type="AlphaFoldDB" id="A0AAN1JEB5"/>
<dbReference type="InterPro" id="IPR001647">
    <property type="entry name" value="HTH_TetR"/>
</dbReference>
<dbReference type="InterPro" id="IPR036271">
    <property type="entry name" value="Tet_transcr_reg_TetR-rel_C_sf"/>
</dbReference>
<reference evidence="6 7" key="1">
    <citation type="submission" date="2018-01" db="EMBL/GenBank/DDBJ databases">
        <title>Species boundaries and ecological features among Paraburkholderia terrae DSMZ17804T, P. hospita DSMZ17164T and P. caribensis DSMZ13236T.</title>
        <authorList>
            <person name="Pratama A.A."/>
        </authorList>
    </citation>
    <scope>NUCLEOTIDE SEQUENCE [LARGE SCALE GENOMIC DNA]</scope>
    <source>
        <strain evidence="6 7">DSM 17164</strain>
    </source>
</reference>
<dbReference type="Gene3D" id="1.10.357.10">
    <property type="entry name" value="Tetracycline Repressor, domain 2"/>
    <property type="match status" value="1"/>
</dbReference>
<dbReference type="KEGG" id="phs:C2L64_29405"/>
<protein>
    <submittedName>
        <fullName evidence="6">TetR/AcrR family transcriptional regulator</fullName>
    </submittedName>
</protein>
<keyword evidence="3" id="KW-0804">Transcription</keyword>
<evidence type="ECO:0000256" key="1">
    <source>
        <dbReference type="ARBA" id="ARBA00023015"/>
    </source>
</evidence>
<evidence type="ECO:0000256" key="3">
    <source>
        <dbReference type="ARBA" id="ARBA00023163"/>
    </source>
</evidence>
<accession>A0AAN1JEB5</accession>
<keyword evidence="2 4" id="KW-0238">DNA-binding</keyword>
<dbReference type="EMBL" id="CP026106">
    <property type="protein sequence ID" value="AUT72297.1"/>
    <property type="molecule type" value="Genomic_DNA"/>
</dbReference>
<evidence type="ECO:0000313" key="6">
    <source>
        <dbReference type="EMBL" id="AUT72297.1"/>
    </source>
</evidence>